<keyword evidence="2" id="KW-1185">Reference proteome</keyword>
<organism evidence="1 2">
    <name type="scientific">Pedobacter steynii</name>
    <dbReference type="NCBI Taxonomy" id="430522"/>
    <lineage>
        <taxon>Bacteria</taxon>
        <taxon>Pseudomonadati</taxon>
        <taxon>Bacteroidota</taxon>
        <taxon>Sphingobacteriia</taxon>
        <taxon>Sphingobacteriales</taxon>
        <taxon>Sphingobacteriaceae</taxon>
        <taxon>Pedobacter</taxon>
    </lineage>
</organism>
<dbReference type="EMBL" id="CP017141">
    <property type="protein sequence ID" value="AOM78446.1"/>
    <property type="molecule type" value="Genomic_DNA"/>
</dbReference>
<sequence>MKNQDQVRLSLEVDPNKLDSKIKSFEYNGNHYLYVCHIDKYSDIPGGHKDDHPDRIKLLVKSFYGKYLNMDVPLDEFNTDAFYEKLLKEIDEHLISTEPSY</sequence>
<dbReference type="AlphaFoldDB" id="A0A1D7QIE6"/>
<accession>A0A1D7QIE6</accession>
<evidence type="ECO:0000313" key="2">
    <source>
        <dbReference type="Proteomes" id="UP000094313"/>
    </source>
</evidence>
<proteinExistence type="predicted"/>
<dbReference type="OrthoDB" id="767240at2"/>
<name>A0A1D7QIE6_9SPHI</name>
<dbReference type="RefSeq" id="WP_069380111.1">
    <property type="nucleotide sequence ID" value="NZ_CP017141.1"/>
</dbReference>
<dbReference type="Proteomes" id="UP000094313">
    <property type="component" value="Chromosome"/>
</dbReference>
<reference evidence="1 2" key="1">
    <citation type="submission" date="2016-08" db="EMBL/GenBank/DDBJ databases">
        <authorList>
            <person name="Seilhamer J.J."/>
        </authorList>
    </citation>
    <scope>NUCLEOTIDE SEQUENCE [LARGE SCALE GENOMIC DNA]</scope>
    <source>
        <strain evidence="1 2">DX4</strain>
    </source>
</reference>
<gene>
    <name evidence="1" type="ORF">BFS30_15435</name>
</gene>
<evidence type="ECO:0000313" key="1">
    <source>
        <dbReference type="EMBL" id="AOM78446.1"/>
    </source>
</evidence>
<protein>
    <submittedName>
        <fullName evidence="1">Uncharacterized protein</fullName>
    </submittedName>
</protein>
<dbReference type="KEGG" id="psty:BFS30_15435"/>